<protein>
    <submittedName>
        <fullName evidence="1">Uracil DNA glycosylase superfamily protein</fullName>
    </submittedName>
</protein>
<gene>
    <name evidence="1" type="ORF">SAMN05421636_1122</name>
</gene>
<reference evidence="1 2" key="1">
    <citation type="submission" date="2016-10" db="EMBL/GenBank/DDBJ databases">
        <authorList>
            <person name="de Groot N.N."/>
        </authorList>
    </citation>
    <scope>NUCLEOTIDE SEQUENCE [LARGE SCALE GENOMIC DNA]</scope>
    <source>
        <strain evidence="1 2">DSM 23421</strain>
    </source>
</reference>
<dbReference type="OrthoDB" id="3838047at2"/>
<dbReference type="EMBL" id="FNAO01000012">
    <property type="protein sequence ID" value="SDF11240.1"/>
    <property type="molecule type" value="Genomic_DNA"/>
</dbReference>
<keyword evidence="2" id="KW-1185">Reference proteome</keyword>
<name>A0A1G7IEQ9_9FLAO</name>
<dbReference type="SUPFAM" id="SSF52141">
    <property type="entry name" value="Uracil-DNA glycosylase-like"/>
    <property type="match status" value="1"/>
</dbReference>
<dbReference type="STRING" id="641691.SAMN05421636_1122"/>
<dbReference type="RefSeq" id="WP_091873765.1">
    <property type="nucleotide sequence ID" value="NZ_FNAO01000012.1"/>
</dbReference>
<evidence type="ECO:0000313" key="1">
    <source>
        <dbReference type="EMBL" id="SDF11240.1"/>
    </source>
</evidence>
<dbReference type="InterPro" id="IPR036895">
    <property type="entry name" value="Uracil-DNA_glycosylase-like_sf"/>
</dbReference>
<evidence type="ECO:0000313" key="2">
    <source>
        <dbReference type="Proteomes" id="UP000199109"/>
    </source>
</evidence>
<sequence length="218" mass="24718">MNKELLAAIPQKLWDVNGAVFYSGSKAFEGKKPVYLLGINPGGKLEDNLDQTIKSHTVKIGGKEFWSEYADEVWTSKNAGESPHQRRVVHLLNSLGLEPQLTPASNMIFQRSRLERDIAEDFNDLAGLCWPFHEKVIDALEVKNIICFGKRVGGFVRSKLNASDLIDTFTENNKRKWQTNIYKNTQGLTVILTTHPSRVNWLNPNSDPTPLIKRHLIH</sequence>
<proteinExistence type="predicted"/>
<accession>A0A1G7IEQ9</accession>
<organism evidence="1 2">
    <name type="scientific">Pricia antarctica</name>
    <dbReference type="NCBI Taxonomy" id="641691"/>
    <lineage>
        <taxon>Bacteria</taxon>
        <taxon>Pseudomonadati</taxon>
        <taxon>Bacteroidota</taxon>
        <taxon>Flavobacteriia</taxon>
        <taxon>Flavobacteriales</taxon>
        <taxon>Flavobacteriaceae</taxon>
        <taxon>Pricia</taxon>
    </lineage>
</organism>
<dbReference type="Gene3D" id="3.40.470.10">
    <property type="entry name" value="Uracil-DNA glycosylase-like domain"/>
    <property type="match status" value="1"/>
</dbReference>
<dbReference type="Proteomes" id="UP000199109">
    <property type="component" value="Unassembled WGS sequence"/>
</dbReference>
<dbReference type="AlphaFoldDB" id="A0A1G7IEQ9"/>